<proteinExistence type="inferred from homology"/>
<dbReference type="InterPro" id="IPR006683">
    <property type="entry name" value="Thioestr_dom"/>
</dbReference>
<keyword evidence="4" id="KW-1185">Reference proteome</keyword>
<accession>A0A168CSH1</accession>
<dbReference type="Pfam" id="PF03061">
    <property type="entry name" value="4HBT"/>
    <property type="match status" value="1"/>
</dbReference>
<comment type="caution">
    <text evidence="3">The sequence shown here is derived from an EMBL/GenBank/DDBJ whole genome shotgun (WGS) entry which is preliminary data.</text>
</comment>
<dbReference type="InterPro" id="IPR029069">
    <property type="entry name" value="HotDog_dom_sf"/>
</dbReference>
<evidence type="ECO:0000313" key="4">
    <source>
        <dbReference type="Proteomes" id="UP000242877"/>
    </source>
</evidence>
<sequence>MAAEEKSFSNSAMEAVVQMWERQKVKSPVYSFMLRDVVITHAEPGLFKARIKASEEHMNSHNGLHGVFSACVTDWSGGLAIATHGWQSTGVSVDIHVTYLSTAKIGDMLEIEATADRVGRNLAFTSVNVWKIDGDEKKLVAKGTHTKYVANAVRPIA</sequence>
<dbReference type="AlphaFoldDB" id="A0A168CSH1"/>
<dbReference type="InterPro" id="IPR039298">
    <property type="entry name" value="ACOT13"/>
</dbReference>
<dbReference type="GO" id="GO:0047617">
    <property type="term" value="F:fatty acyl-CoA hydrolase activity"/>
    <property type="evidence" value="ECO:0007669"/>
    <property type="project" value="InterPro"/>
</dbReference>
<dbReference type="OrthoDB" id="2344991at2759"/>
<protein>
    <submittedName>
        <fullName evidence="3">Thioesterase superfamily</fullName>
    </submittedName>
</protein>
<gene>
    <name evidence="3" type="ORF">AAP_00599</name>
</gene>
<evidence type="ECO:0000256" key="1">
    <source>
        <dbReference type="ARBA" id="ARBA00008324"/>
    </source>
</evidence>
<dbReference type="PANTHER" id="PTHR21660:SF11">
    <property type="entry name" value="FAMILY PROTEIN, PUTATIVE (AFU_ORTHOLOGUE AFUA_4G04355)-RELATED"/>
    <property type="match status" value="1"/>
</dbReference>
<dbReference type="EMBL" id="AZGZ01000002">
    <property type="protein sequence ID" value="KZZ96956.1"/>
    <property type="molecule type" value="Genomic_DNA"/>
</dbReference>
<reference evidence="3 4" key="1">
    <citation type="journal article" date="2016" name="Genome Biol. Evol.">
        <title>Divergent and convergent evolution of fungal pathogenicity.</title>
        <authorList>
            <person name="Shang Y."/>
            <person name="Xiao G."/>
            <person name="Zheng P."/>
            <person name="Cen K."/>
            <person name="Zhan S."/>
            <person name="Wang C."/>
        </authorList>
    </citation>
    <scope>NUCLEOTIDE SEQUENCE [LARGE SCALE GENOMIC DNA]</scope>
    <source>
        <strain evidence="3 4">ARSEF 7405</strain>
    </source>
</reference>
<dbReference type="CDD" id="cd03443">
    <property type="entry name" value="PaaI_thioesterase"/>
    <property type="match status" value="1"/>
</dbReference>
<dbReference type="SUPFAM" id="SSF54637">
    <property type="entry name" value="Thioesterase/thiol ester dehydrase-isomerase"/>
    <property type="match status" value="1"/>
</dbReference>
<evidence type="ECO:0000259" key="2">
    <source>
        <dbReference type="Pfam" id="PF03061"/>
    </source>
</evidence>
<dbReference type="Gene3D" id="3.10.129.10">
    <property type="entry name" value="Hotdog Thioesterase"/>
    <property type="match status" value="1"/>
</dbReference>
<name>A0A168CSH1_9EURO</name>
<organism evidence="3 4">
    <name type="scientific">Ascosphaera apis ARSEF 7405</name>
    <dbReference type="NCBI Taxonomy" id="392613"/>
    <lineage>
        <taxon>Eukaryota</taxon>
        <taxon>Fungi</taxon>
        <taxon>Dikarya</taxon>
        <taxon>Ascomycota</taxon>
        <taxon>Pezizomycotina</taxon>
        <taxon>Eurotiomycetes</taxon>
        <taxon>Eurotiomycetidae</taxon>
        <taxon>Onygenales</taxon>
        <taxon>Ascosphaeraceae</taxon>
        <taxon>Ascosphaera</taxon>
    </lineage>
</organism>
<dbReference type="PANTHER" id="PTHR21660">
    <property type="entry name" value="THIOESTERASE SUPERFAMILY MEMBER-RELATED"/>
    <property type="match status" value="1"/>
</dbReference>
<evidence type="ECO:0000313" key="3">
    <source>
        <dbReference type="EMBL" id="KZZ96956.1"/>
    </source>
</evidence>
<dbReference type="Proteomes" id="UP000242877">
    <property type="component" value="Unassembled WGS sequence"/>
</dbReference>
<dbReference type="FunFam" id="3.10.129.10:FF:000033">
    <property type="entry name" value="acyl-coenzyme A thioesterase 13"/>
    <property type="match status" value="1"/>
</dbReference>
<comment type="similarity">
    <text evidence="1">Belongs to the thioesterase PaaI family.</text>
</comment>
<dbReference type="VEuPathDB" id="FungiDB:AAP_00599"/>
<feature type="domain" description="Thioesterase" evidence="2">
    <location>
        <begin position="64"/>
        <end position="136"/>
    </location>
</feature>